<dbReference type="Gene3D" id="3.20.80.10">
    <property type="entry name" value="Regulatory factor, effector binding domain"/>
    <property type="match status" value="1"/>
</dbReference>
<dbReference type="Proteomes" id="UP000005867">
    <property type="component" value="Chromosome"/>
</dbReference>
<dbReference type="AlphaFoldDB" id="G7VEF5"/>
<organism evidence="2 3">
    <name type="scientific">Pyrobaculum ferrireducens</name>
    <dbReference type="NCBI Taxonomy" id="1104324"/>
    <lineage>
        <taxon>Archaea</taxon>
        <taxon>Thermoproteota</taxon>
        <taxon>Thermoprotei</taxon>
        <taxon>Thermoproteales</taxon>
        <taxon>Thermoproteaceae</taxon>
        <taxon>Pyrobaculum</taxon>
    </lineage>
</organism>
<feature type="domain" description="AraC effector-binding" evidence="1">
    <location>
        <begin position="2"/>
        <end position="126"/>
    </location>
</feature>
<sequence>MSKVEVKEVQEVRGFSVVKKVPNRAALTGDLKPNTILVFHGKEGHEMVVEIFTPNPNGDKTLPAAKMASTKFSGNAEKVDNAYATLLFWALKEGKTLGTPTREIYTKVDASQSPPEVEVEVQAPLQ</sequence>
<evidence type="ECO:0000313" key="3">
    <source>
        <dbReference type="Proteomes" id="UP000005867"/>
    </source>
</evidence>
<dbReference type="BioCyc" id="PSP1104324:GJSN-111-MONOMER"/>
<dbReference type="STRING" id="1104324.P186_0111"/>
<dbReference type="InterPro" id="IPR011256">
    <property type="entry name" value="Reg_factor_effector_dom_sf"/>
</dbReference>
<protein>
    <recommendedName>
        <fullName evidence="1">AraC effector-binding domain-containing protein</fullName>
    </recommendedName>
</protein>
<evidence type="ECO:0000313" key="2">
    <source>
        <dbReference type="EMBL" id="AET31579.1"/>
    </source>
</evidence>
<dbReference type="eggNOG" id="arCOG03200">
    <property type="taxonomic scope" value="Archaea"/>
</dbReference>
<dbReference type="RefSeq" id="WP_014287410.1">
    <property type="nucleotide sequence ID" value="NC_016645.1"/>
</dbReference>
<evidence type="ECO:0000259" key="1">
    <source>
        <dbReference type="SMART" id="SM00871"/>
    </source>
</evidence>
<dbReference type="HOGENOM" id="CLU_1976622_0_0_2"/>
<dbReference type="OrthoDB" id="24885at2157"/>
<accession>G7VEF5</accession>
<name>G7VEF5_9CREN</name>
<gene>
    <name evidence="2" type="ORF">P186_0111</name>
</gene>
<dbReference type="GeneID" id="11595917"/>
<dbReference type="SUPFAM" id="SSF55136">
    <property type="entry name" value="Probable bacterial effector-binding domain"/>
    <property type="match status" value="1"/>
</dbReference>
<dbReference type="EMBL" id="CP003098">
    <property type="protein sequence ID" value="AET31579.1"/>
    <property type="molecule type" value="Genomic_DNA"/>
</dbReference>
<proteinExistence type="predicted"/>
<dbReference type="SMART" id="SM00871">
    <property type="entry name" value="AraC_E_bind"/>
    <property type="match status" value="1"/>
</dbReference>
<keyword evidence="3" id="KW-1185">Reference proteome</keyword>
<dbReference type="KEGG" id="pyr:P186_0111"/>
<reference evidence="2 3" key="1">
    <citation type="journal article" date="2012" name="J. Bacteriol.">
        <title>Complete genome sequence of strain 1860, a crenarchaeon of the genus pyrobaculum able to grow with various electron acceptors.</title>
        <authorList>
            <person name="Mardanov A.V."/>
            <person name="Gumerov V.M."/>
            <person name="Slobodkina G.B."/>
            <person name="Beletsky A.V."/>
            <person name="Bonch-Osmolovskaya E.A."/>
            <person name="Ravin N.V."/>
            <person name="Skryabin K.G."/>
        </authorList>
    </citation>
    <scope>NUCLEOTIDE SEQUENCE [LARGE SCALE GENOMIC DNA]</scope>
    <source>
        <strain evidence="2 3">1860</strain>
    </source>
</reference>
<dbReference type="InterPro" id="IPR010499">
    <property type="entry name" value="AraC_E-bd"/>
</dbReference>